<evidence type="ECO:0000256" key="3">
    <source>
        <dbReference type="ARBA" id="ARBA00022695"/>
    </source>
</evidence>
<evidence type="ECO:0000259" key="10">
    <source>
        <dbReference type="PROSITE" id="PS50878"/>
    </source>
</evidence>
<keyword evidence="4" id="KW-0479">Metal-binding</keyword>
<protein>
    <recommendedName>
        <fullName evidence="1">RNA-directed DNA polymerase</fullName>
        <ecNumber evidence="1">2.7.7.49</ecNumber>
    </recommendedName>
</protein>
<evidence type="ECO:0000256" key="6">
    <source>
        <dbReference type="ARBA" id="ARBA00022918"/>
    </source>
</evidence>
<evidence type="ECO:0000256" key="1">
    <source>
        <dbReference type="ARBA" id="ARBA00012493"/>
    </source>
</evidence>
<dbReference type="EC" id="2.7.7.49" evidence="1"/>
<organism evidence="11 12">
    <name type="scientific">Marseilla massiliensis</name>
    <dbReference type="NCBI Taxonomy" id="1841864"/>
    <lineage>
        <taxon>Bacteria</taxon>
        <taxon>Pseudomonadati</taxon>
        <taxon>Bacteroidota</taxon>
        <taxon>Bacteroidia</taxon>
        <taxon>Bacteroidales</taxon>
        <taxon>Prevotellaceae</taxon>
        <taxon>Marseilla</taxon>
    </lineage>
</organism>
<comment type="caution">
    <text evidence="11">The sequence shown here is derived from an EMBL/GenBank/DDBJ whole genome shotgun (WGS) entry which is preliminary data.</text>
</comment>
<evidence type="ECO:0000313" key="11">
    <source>
        <dbReference type="EMBL" id="MBM6672891.1"/>
    </source>
</evidence>
<keyword evidence="7" id="KW-0051">Antiviral defense</keyword>
<evidence type="ECO:0000256" key="7">
    <source>
        <dbReference type="ARBA" id="ARBA00023118"/>
    </source>
</evidence>
<dbReference type="Proteomes" id="UP000706891">
    <property type="component" value="Unassembled WGS sequence"/>
</dbReference>
<dbReference type="AlphaFoldDB" id="A0A938WSF0"/>
<keyword evidence="5" id="KW-0460">Magnesium</keyword>
<dbReference type="RefSeq" id="WP_205103427.1">
    <property type="nucleotide sequence ID" value="NZ_JACJJG010000008.1"/>
</dbReference>
<dbReference type="PRINTS" id="PR00866">
    <property type="entry name" value="RNADNAPOLMS"/>
</dbReference>
<dbReference type="PANTHER" id="PTHR34047:SF7">
    <property type="entry name" value="RNA-DIRECTED DNA POLYMERASE"/>
    <property type="match status" value="1"/>
</dbReference>
<gene>
    <name evidence="11" type="ORF">H6A34_03235</name>
</gene>
<evidence type="ECO:0000256" key="9">
    <source>
        <dbReference type="ARBA" id="ARBA00048173"/>
    </source>
</evidence>
<feature type="domain" description="Reverse transcriptase" evidence="10">
    <location>
        <begin position="47"/>
        <end position="277"/>
    </location>
</feature>
<dbReference type="Pfam" id="PF00078">
    <property type="entry name" value="RVT_1"/>
    <property type="match status" value="1"/>
</dbReference>
<keyword evidence="12" id="KW-1185">Reference proteome</keyword>
<dbReference type="PROSITE" id="PS50878">
    <property type="entry name" value="RT_POL"/>
    <property type="match status" value="1"/>
</dbReference>
<evidence type="ECO:0000313" key="12">
    <source>
        <dbReference type="Proteomes" id="UP000706891"/>
    </source>
</evidence>
<dbReference type="GO" id="GO:0003964">
    <property type="term" value="F:RNA-directed DNA polymerase activity"/>
    <property type="evidence" value="ECO:0007669"/>
    <property type="project" value="UniProtKB-KW"/>
</dbReference>
<evidence type="ECO:0000256" key="5">
    <source>
        <dbReference type="ARBA" id="ARBA00022842"/>
    </source>
</evidence>
<dbReference type="GO" id="GO:0003723">
    <property type="term" value="F:RNA binding"/>
    <property type="evidence" value="ECO:0007669"/>
    <property type="project" value="InterPro"/>
</dbReference>
<keyword evidence="2" id="KW-0808">Transferase</keyword>
<dbReference type="SUPFAM" id="SSF56672">
    <property type="entry name" value="DNA/RNA polymerases"/>
    <property type="match status" value="1"/>
</dbReference>
<dbReference type="InterPro" id="IPR051083">
    <property type="entry name" value="GrpII_Intron_Splice-Mob/Def"/>
</dbReference>
<dbReference type="InterPro" id="IPR000477">
    <property type="entry name" value="RT_dom"/>
</dbReference>
<reference evidence="11" key="2">
    <citation type="journal article" date="2021" name="Sci. Rep.">
        <title>The distribution of antibiotic resistance genes in chicken gut microbiota commensals.</title>
        <authorList>
            <person name="Juricova H."/>
            <person name="Matiasovicova J."/>
            <person name="Kubasova T."/>
            <person name="Cejkova D."/>
            <person name="Rychlik I."/>
        </authorList>
    </citation>
    <scope>NUCLEOTIDE SEQUENCE</scope>
    <source>
        <strain evidence="11">An824</strain>
    </source>
</reference>
<keyword evidence="6 11" id="KW-0695">RNA-directed DNA polymerase</keyword>
<evidence type="ECO:0000256" key="4">
    <source>
        <dbReference type="ARBA" id="ARBA00022723"/>
    </source>
</evidence>
<evidence type="ECO:0000256" key="8">
    <source>
        <dbReference type="ARBA" id="ARBA00034120"/>
    </source>
</evidence>
<sequence length="496" mass="57766">MDKTEIATLAHCMADKDDILALLNRLKQDEMAEMGQIDKFYPFTMKHIAFYCNPNHTFHRYKQFKIKKKSGGYRQITAPRNQSFMLLLRYVNEIFKAVYSPSDYAMGFTEQRSVVTNANVHKSQNYILNIDLKDFFPSIEQPRIWKRLQLKPFNFPIPVANVLAGMCSMKETRTLEDGTKKDFYVLPQGAPTSPIITNMICDTLDRRLAGLAKRFGLRYTRYADDITFSSMHNVYQKDEDFRKELVRIIQSQGFTINEKKTRLQKIGGRQEVTGIIVSDKLNVTQKYVRDIRNILYIWDRYGYGVAYSKFFPKYKKEKGHVKKGNPDLVNVLDGKLMYMKMVKGEDDSVYKRLHDKFEKLVRETRDPLKTTAHSITYVETIPLLDFEKKNTTEVIITESETSVEQTMTDNGEQFKPHRYAYFMLDGKKVFASVNNGVKPEQETRKELLSISICRDKNDKQFWLIHLSKKITVPPLEPVDVDELNKELDVLLNIGHG</sequence>
<proteinExistence type="inferred from homology"/>
<name>A0A938WSF0_9BACT</name>
<keyword evidence="3" id="KW-0548">Nucleotidyltransferase</keyword>
<dbReference type="CDD" id="cd03487">
    <property type="entry name" value="RT_Bac_retron_II"/>
    <property type="match status" value="1"/>
</dbReference>
<dbReference type="GO" id="GO:0051607">
    <property type="term" value="P:defense response to virus"/>
    <property type="evidence" value="ECO:0007669"/>
    <property type="project" value="UniProtKB-KW"/>
</dbReference>
<dbReference type="GO" id="GO:0046872">
    <property type="term" value="F:metal ion binding"/>
    <property type="evidence" value="ECO:0007669"/>
    <property type="project" value="UniProtKB-KW"/>
</dbReference>
<accession>A0A938WSF0</accession>
<comment type="similarity">
    <text evidence="8">Belongs to the bacterial reverse transcriptase family.</text>
</comment>
<comment type="catalytic activity">
    <reaction evidence="9">
        <text>DNA(n) + a 2'-deoxyribonucleoside 5'-triphosphate = DNA(n+1) + diphosphate</text>
        <dbReference type="Rhea" id="RHEA:22508"/>
        <dbReference type="Rhea" id="RHEA-COMP:17339"/>
        <dbReference type="Rhea" id="RHEA-COMP:17340"/>
        <dbReference type="ChEBI" id="CHEBI:33019"/>
        <dbReference type="ChEBI" id="CHEBI:61560"/>
        <dbReference type="ChEBI" id="CHEBI:173112"/>
        <dbReference type="EC" id="2.7.7.49"/>
    </reaction>
</comment>
<dbReference type="InterPro" id="IPR000123">
    <property type="entry name" value="Reverse_transcriptase_msDNA"/>
</dbReference>
<reference evidence="11" key="1">
    <citation type="submission" date="2020-08" db="EMBL/GenBank/DDBJ databases">
        <authorList>
            <person name="Cejkova D."/>
            <person name="Kubasova T."/>
            <person name="Jahodarova E."/>
            <person name="Rychlik I."/>
        </authorList>
    </citation>
    <scope>NUCLEOTIDE SEQUENCE</scope>
    <source>
        <strain evidence="11">An824</strain>
    </source>
</reference>
<dbReference type="EMBL" id="JACJJG010000008">
    <property type="protein sequence ID" value="MBM6672891.1"/>
    <property type="molecule type" value="Genomic_DNA"/>
</dbReference>
<dbReference type="PANTHER" id="PTHR34047">
    <property type="entry name" value="NUCLEAR INTRON MATURASE 1, MITOCHONDRIAL-RELATED"/>
    <property type="match status" value="1"/>
</dbReference>
<dbReference type="InterPro" id="IPR043502">
    <property type="entry name" value="DNA/RNA_pol_sf"/>
</dbReference>
<evidence type="ECO:0000256" key="2">
    <source>
        <dbReference type="ARBA" id="ARBA00022679"/>
    </source>
</evidence>